<keyword evidence="1" id="KW-0175">Coiled coil</keyword>
<dbReference type="KEGG" id="bre:BRE_129"/>
<evidence type="ECO:0000256" key="2">
    <source>
        <dbReference type="SAM" id="Phobius"/>
    </source>
</evidence>
<dbReference type="EMBL" id="CP000993">
    <property type="protein sequence ID" value="ACH94386.1"/>
    <property type="molecule type" value="Genomic_DNA"/>
</dbReference>
<organism evidence="3 4">
    <name type="scientific">Borrelia recurrentis (strain A1)</name>
    <dbReference type="NCBI Taxonomy" id="412418"/>
    <lineage>
        <taxon>Bacteria</taxon>
        <taxon>Pseudomonadati</taxon>
        <taxon>Spirochaetota</taxon>
        <taxon>Spirochaetia</taxon>
        <taxon>Spirochaetales</taxon>
        <taxon>Borreliaceae</taxon>
        <taxon>Borrelia</taxon>
    </lineage>
</organism>
<reference evidence="3 4" key="1">
    <citation type="journal article" date="2008" name="PLoS Genet.">
        <title>The genome of Borrelia recurrentis, the agent of deadly louse-borne relapsing fever, is a degraded subset of tick-borne Borrelia duttonii.</title>
        <authorList>
            <person name="Lescot M."/>
            <person name="Audic S."/>
            <person name="Robert C."/>
            <person name="Nguyen T.T."/>
            <person name="Blanc G."/>
            <person name="Cutler S.J."/>
            <person name="Wincker P."/>
            <person name="Couloux A."/>
            <person name="Claverie J.-M."/>
            <person name="Raoult D."/>
            <person name="Drancourt M."/>
        </authorList>
    </citation>
    <scope>NUCLEOTIDE SEQUENCE [LARGE SCALE GENOMIC DNA]</scope>
    <source>
        <strain evidence="3 4">A1</strain>
    </source>
</reference>
<keyword evidence="2" id="KW-0812">Transmembrane</keyword>
<feature type="transmembrane region" description="Helical" evidence="2">
    <location>
        <begin position="6"/>
        <end position="24"/>
    </location>
</feature>
<protein>
    <submittedName>
        <fullName evidence="3">Uncharacterized conserved protein</fullName>
    </submittedName>
</protein>
<dbReference type="SUPFAM" id="SSF48452">
    <property type="entry name" value="TPR-like"/>
    <property type="match status" value="1"/>
</dbReference>
<evidence type="ECO:0000313" key="4">
    <source>
        <dbReference type="Proteomes" id="UP000000612"/>
    </source>
</evidence>
<dbReference type="HOGENOM" id="CLU_1346749_0_0_12"/>
<evidence type="ECO:0000256" key="1">
    <source>
        <dbReference type="SAM" id="Coils"/>
    </source>
</evidence>
<dbReference type="InterPro" id="IPR011990">
    <property type="entry name" value="TPR-like_helical_dom_sf"/>
</dbReference>
<accession>B5RQV2</accession>
<gene>
    <name evidence="3" type="ordered locus">BRE_129</name>
</gene>
<keyword evidence="2" id="KW-0472">Membrane</keyword>
<dbReference type="AlphaFoldDB" id="B5RQV2"/>
<feature type="coiled-coil region" evidence="1">
    <location>
        <begin position="39"/>
        <end position="78"/>
    </location>
</feature>
<name>B5RQV2_BORRA</name>
<sequence length="200" mass="23459">MFKNKFFIGILAVIIFVGIIIYFYDFTDINYVKEGGEIVENLEQDLNLYLKSKNTEERQNLESKIEKALNSKDDITYEFLPRFYLAKSTYSQSKGLYEEALKDLDVVIALKWIERELAYINKAVIYEKIGQVENALLMYDNVINQTKLDFMKIRALLGKAILVELQDKKLAIDIYEKIANFSYEDNLYINIAKNKLFQLK</sequence>
<dbReference type="Proteomes" id="UP000000612">
    <property type="component" value="Chromosome"/>
</dbReference>
<dbReference type="RefSeq" id="WP_012538679.1">
    <property type="nucleotide sequence ID" value="NC_011244.1"/>
</dbReference>
<keyword evidence="2" id="KW-1133">Transmembrane helix</keyword>
<keyword evidence="4" id="KW-1185">Reference proteome</keyword>
<dbReference type="Gene3D" id="1.25.40.10">
    <property type="entry name" value="Tetratricopeptide repeat domain"/>
    <property type="match status" value="1"/>
</dbReference>
<proteinExistence type="predicted"/>
<evidence type="ECO:0000313" key="3">
    <source>
        <dbReference type="EMBL" id="ACH94386.1"/>
    </source>
</evidence>